<comment type="caution">
    <text evidence="2">The sequence shown here is derived from an EMBL/GenBank/DDBJ whole genome shotgun (WGS) entry which is preliminary data.</text>
</comment>
<dbReference type="Pfam" id="PF12705">
    <property type="entry name" value="PDDEXK_1"/>
    <property type="match status" value="1"/>
</dbReference>
<proteinExistence type="predicted"/>
<dbReference type="Gene3D" id="3.90.320.10">
    <property type="match status" value="1"/>
</dbReference>
<dbReference type="AlphaFoldDB" id="A0A8S4C038"/>
<dbReference type="GO" id="GO:0006281">
    <property type="term" value="P:DNA repair"/>
    <property type="evidence" value="ECO:0007669"/>
    <property type="project" value="UniProtKB-ARBA"/>
</dbReference>
<dbReference type="InterPro" id="IPR011604">
    <property type="entry name" value="PDDEXK-like_dom_sf"/>
</dbReference>
<dbReference type="EMBL" id="CAJVAF010000170">
    <property type="protein sequence ID" value="CAG7591249.1"/>
    <property type="molecule type" value="Genomic_DNA"/>
</dbReference>
<dbReference type="Proteomes" id="UP000837675">
    <property type="component" value="Unassembled WGS sequence"/>
</dbReference>
<gene>
    <name evidence="2" type="ORF">MHYMCMPASI_00417</name>
</gene>
<accession>A0A8S4C038</accession>
<dbReference type="InterPro" id="IPR011335">
    <property type="entry name" value="Restrct_endonuc-II-like"/>
</dbReference>
<reference evidence="2" key="1">
    <citation type="submission" date="2021-06" db="EMBL/GenBank/DDBJ databases">
        <authorList>
            <person name="Nardi T."/>
            <person name="Nardi T."/>
        </authorList>
    </citation>
    <scope>NUCLEOTIDE SEQUENCE</scope>
</reference>
<evidence type="ECO:0000313" key="3">
    <source>
        <dbReference type="Proteomes" id="UP000837675"/>
    </source>
</evidence>
<sequence length="674" mass="78551">MSIINFEFGVETFLKVSNFLNNLEPGTIIVDWAIAKNLKVYQKHIIATSNPKRVFSQSTTNIYLVLPNFGIDWDLIQAIVMEPQNKIITIGYGEELEFTSVFKIEYSVTNSNRMLEILFRSNKNFLDLQGNQAFLKEKFKVLNTRSRVDESEQIVDFIVQNPKKKIAIIANQEMASILDTALTARKVKFYNGVNKKFTNKEKNFLKVARYLSKKESNEIADIRAEGINAAEIKALHQEFRKAKYVQEMLEINLRAYEQITQEVFPLRDLELANFEVSLADYFELFLNLLGSKDQYDDSNIMIVNINELVDNYDFCIFTHITLEEYYQLEKQGLESLCKQEMKAVLAYKTAANIFCNKEIYISYNTNMNNIICWFELIHELLGCINSASNEYNEEIRYSSPAITVNKENLPKEISVTAVEKLIKDPYLYYTNHILKLSVPRLSEEEDLEKLFGVVLHEILAIMVYELKAEVLQYVNRFMSVTKDILIKHHLTSPMVHHLWVAKFEKIAHWFWQYESLAALARDKILTEVESWMMVNLGQGIEVKLSARIDRVDLMKDGSVHIIDYKSGNLPSNKDIAIGLSPQMPLEALIVKKGYINRSRIEVQEGKLRLYYLHLTGRHSIGSVKEIDHDLETTEEGLIKLLRKFWIESPRFFFNNTDSYIGDYYRHFVRFTEYY</sequence>
<protein>
    <submittedName>
        <fullName evidence="2">Double-strand break repair protein AddB</fullName>
    </submittedName>
</protein>
<keyword evidence="3" id="KW-1185">Reference proteome</keyword>
<evidence type="ECO:0000259" key="1">
    <source>
        <dbReference type="Pfam" id="PF12705"/>
    </source>
</evidence>
<name>A0A8S4C038_9ACAR</name>
<evidence type="ECO:0000313" key="2">
    <source>
        <dbReference type="EMBL" id="CAG7591249.1"/>
    </source>
</evidence>
<feature type="domain" description="PD-(D/E)XK endonuclease-like" evidence="1">
    <location>
        <begin position="413"/>
        <end position="637"/>
    </location>
</feature>
<dbReference type="InterPro" id="IPR038726">
    <property type="entry name" value="PDDEXK_AddAB-type"/>
</dbReference>
<organism evidence="2 3">
    <name type="scientific">Hyalomma marginatum</name>
    <dbReference type="NCBI Taxonomy" id="34627"/>
    <lineage>
        <taxon>Eukaryota</taxon>
        <taxon>Metazoa</taxon>
        <taxon>Ecdysozoa</taxon>
        <taxon>Arthropoda</taxon>
        <taxon>Chelicerata</taxon>
        <taxon>Arachnida</taxon>
        <taxon>Acari</taxon>
        <taxon>Parasitiformes</taxon>
        <taxon>Ixodida</taxon>
        <taxon>Ixodoidea</taxon>
        <taxon>Ixodidae</taxon>
        <taxon>Hyalomminae</taxon>
        <taxon>Hyalomma</taxon>
    </lineage>
</organism>
<dbReference type="SUPFAM" id="SSF52980">
    <property type="entry name" value="Restriction endonuclease-like"/>
    <property type="match status" value="1"/>
</dbReference>